<reference evidence="14 15" key="1">
    <citation type="journal article" date="2014" name="BMC Genomics">
        <title>Adaptive genomic structural variation in the grape powdery mildew pathogen, Erysiphe necator.</title>
        <authorList>
            <person name="Jones L."/>
            <person name="Riaz S."/>
            <person name="Morales-Cruz A."/>
            <person name="Amrine K.C."/>
            <person name="McGuire B."/>
            <person name="Gubler W.D."/>
            <person name="Walker M.A."/>
            <person name="Cantu D."/>
        </authorList>
    </citation>
    <scope>NUCLEOTIDE SEQUENCE [LARGE SCALE GENOMIC DNA]</scope>
    <source>
        <strain evidence="15">c</strain>
    </source>
</reference>
<dbReference type="CDD" id="cd21444">
    <property type="entry name" value="SNARE_NTD_Tlg1p-like"/>
    <property type="match status" value="1"/>
</dbReference>
<evidence type="ECO:0000256" key="11">
    <source>
        <dbReference type="SAM" id="Coils"/>
    </source>
</evidence>
<keyword evidence="5" id="KW-0653">Protein transport</keyword>
<protein>
    <recommendedName>
        <fullName evidence="10">t-SNARE affecting a late Golgi compartment protein 1</fullName>
    </recommendedName>
</protein>
<sequence length="240" mass="26963">MSSSNEDDPFLQVQADVLSQLQHTRPLFTSYKRIRSFATSPNNPELSATKSELSVAIESLSEDLSDLNASVKAVQSDPYKYGLEIEEVVRRKKFCDDVKAELQEMSVELDINSSLTYKMKSDLDELDLDEATENDRNDYAALEQQMRLGIMAEQDYQLESVSQTVFNIRQQASDMGRELEEQAELLDRVDGIADRVGGRLQTGMKAMGTVIRRNEDGLSSCCIGTLIVILVLLLILVLVW</sequence>
<keyword evidence="7" id="KW-0333">Golgi apparatus</keyword>
<proteinExistence type="inferred from homology"/>
<keyword evidence="8 11" id="KW-0175">Coiled coil</keyword>
<dbReference type="Proteomes" id="UP000030854">
    <property type="component" value="Unassembled WGS sequence"/>
</dbReference>
<keyword evidence="4 12" id="KW-0812">Transmembrane</keyword>
<evidence type="ECO:0000256" key="9">
    <source>
        <dbReference type="ARBA" id="ARBA00023136"/>
    </source>
</evidence>
<comment type="similarity">
    <text evidence="2">Belongs to the syntaxin family.</text>
</comment>
<dbReference type="GO" id="GO:0000139">
    <property type="term" value="C:Golgi membrane"/>
    <property type="evidence" value="ECO:0007669"/>
    <property type="project" value="UniProtKB-SubCell"/>
</dbReference>
<keyword evidence="3" id="KW-0813">Transport</keyword>
<evidence type="ECO:0000256" key="12">
    <source>
        <dbReference type="SAM" id="Phobius"/>
    </source>
</evidence>
<evidence type="ECO:0000256" key="2">
    <source>
        <dbReference type="ARBA" id="ARBA00009063"/>
    </source>
</evidence>
<name>A0A0B1PGT4_UNCNE</name>
<dbReference type="SMART" id="SM00397">
    <property type="entry name" value="t_SNARE"/>
    <property type="match status" value="1"/>
</dbReference>
<evidence type="ECO:0000313" key="15">
    <source>
        <dbReference type="Proteomes" id="UP000030854"/>
    </source>
</evidence>
<keyword evidence="15" id="KW-1185">Reference proteome</keyword>
<feature type="coiled-coil region" evidence="11">
    <location>
        <begin position="50"/>
        <end position="77"/>
    </location>
</feature>
<evidence type="ECO:0000256" key="1">
    <source>
        <dbReference type="ARBA" id="ARBA00004409"/>
    </source>
</evidence>
<keyword evidence="6 12" id="KW-1133">Transmembrane helix</keyword>
<dbReference type="InterPro" id="IPR010989">
    <property type="entry name" value="SNARE"/>
</dbReference>
<evidence type="ECO:0000259" key="13">
    <source>
        <dbReference type="PROSITE" id="PS50192"/>
    </source>
</evidence>
<dbReference type="Gene3D" id="1.20.5.110">
    <property type="match status" value="1"/>
</dbReference>
<dbReference type="InterPro" id="IPR015260">
    <property type="entry name" value="Syntaxin-6/10/61_N"/>
</dbReference>
<evidence type="ECO:0000256" key="6">
    <source>
        <dbReference type="ARBA" id="ARBA00022989"/>
    </source>
</evidence>
<dbReference type="OMA" id="EHDPYRF"/>
<dbReference type="HOGENOM" id="CLU_061883_0_0_1"/>
<dbReference type="Gene3D" id="1.20.58.90">
    <property type="match status" value="1"/>
</dbReference>
<gene>
    <name evidence="14" type="ORF">EV44_g2758</name>
</gene>
<evidence type="ECO:0000313" key="14">
    <source>
        <dbReference type="EMBL" id="KHJ36470.1"/>
    </source>
</evidence>
<evidence type="ECO:0000256" key="4">
    <source>
        <dbReference type="ARBA" id="ARBA00022692"/>
    </source>
</evidence>
<feature type="domain" description="T-SNARE coiled-coil homology" evidence="13">
    <location>
        <begin position="148"/>
        <end position="210"/>
    </location>
</feature>
<feature type="transmembrane region" description="Helical" evidence="12">
    <location>
        <begin position="217"/>
        <end position="239"/>
    </location>
</feature>
<dbReference type="GO" id="GO:0048193">
    <property type="term" value="P:Golgi vesicle transport"/>
    <property type="evidence" value="ECO:0007669"/>
    <property type="project" value="InterPro"/>
</dbReference>
<dbReference type="SUPFAM" id="SSF58038">
    <property type="entry name" value="SNARE fusion complex"/>
    <property type="match status" value="1"/>
</dbReference>
<evidence type="ECO:0000256" key="3">
    <source>
        <dbReference type="ARBA" id="ARBA00022448"/>
    </source>
</evidence>
<evidence type="ECO:0000256" key="5">
    <source>
        <dbReference type="ARBA" id="ARBA00022927"/>
    </source>
</evidence>
<dbReference type="CDD" id="cd15851">
    <property type="entry name" value="SNARE_Syntaxin6"/>
    <property type="match status" value="1"/>
</dbReference>
<dbReference type="AlphaFoldDB" id="A0A0B1PGT4"/>
<dbReference type="FunFam" id="1.20.58.90:FF:000012">
    <property type="entry name" value="SNARE domain protein"/>
    <property type="match status" value="1"/>
</dbReference>
<dbReference type="STRING" id="52586.A0A0B1PGT4"/>
<evidence type="ECO:0000256" key="8">
    <source>
        <dbReference type="ARBA" id="ARBA00023054"/>
    </source>
</evidence>
<dbReference type="InterPro" id="IPR000727">
    <property type="entry name" value="T_SNARE_dom"/>
</dbReference>
<evidence type="ECO:0000256" key="7">
    <source>
        <dbReference type="ARBA" id="ARBA00023034"/>
    </source>
</evidence>
<organism evidence="14 15">
    <name type="scientific">Uncinula necator</name>
    <name type="common">Grape powdery mildew</name>
    <dbReference type="NCBI Taxonomy" id="52586"/>
    <lineage>
        <taxon>Eukaryota</taxon>
        <taxon>Fungi</taxon>
        <taxon>Dikarya</taxon>
        <taxon>Ascomycota</taxon>
        <taxon>Pezizomycotina</taxon>
        <taxon>Leotiomycetes</taxon>
        <taxon>Erysiphales</taxon>
        <taxon>Erysiphaceae</taxon>
        <taxon>Erysiphe</taxon>
    </lineage>
</organism>
<dbReference type="Pfam" id="PF09177">
    <property type="entry name" value="STX6_10_61_N"/>
    <property type="match status" value="1"/>
</dbReference>
<comment type="caution">
    <text evidence="14">The sequence shown here is derived from an EMBL/GenBank/DDBJ whole genome shotgun (WGS) entry which is preliminary data.</text>
</comment>
<dbReference type="PROSITE" id="PS50192">
    <property type="entry name" value="T_SNARE"/>
    <property type="match status" value="1"/>
</dbReference>
<dbReference type="EMBL" id="JNVN01000010">
    <property type="protein sequence ID" value="KHJ36470.1"/>
    <property type="molecule type" value="Genomic_DNA"/>
</dbReference>
<dbReference type="SUPFAM" id="SSF47661">
    <property type="entry name" value="t-snare proteins"/>
    <property type="match status" value="1"/>
</dbReference>
<keyword evidence="9 12" id="KW-0472">Membrane</keyword>
<dbReference type="GO" id="GO:0015031">
    <property type="term" value="P:protein transport"/>
    <property type="evidence" value="ECO:0007669"/>
    <property type="project" value="UniProtKB-KW"/>
</dbReference>
<comment type="subcellular location">
    <subcellularLocation>
        <location evidence="1">Golgi apparatus membrane</location>
        <topology evidence="1">Single-pass type IV membrane protein</topology>
    </subcellularLocation>
</comment>
<accession>A0A0B1PGT4</accession>
<dbReference type="FunFam" id="1.20.5.110:FF:000006">
    <property type="entry name" value="Syntaxin 6"/>
    <property type="match status" value="1"/>
</dbReference>
<evidence type="ECO:0000256" key="10">
    <source>
        <dbReference type="ARBA" id="ARBA00073343"/>
    </source>
</evidence>
<dbReference type="InterPro" id="IPR048036">
    <property type="entry name" value="Tlg1p-like_N"/>
</dbReference>